<dbReference type="Proteomes" id="UP000187166">
    <property type="component" value="Unassembled WGS sequence"/>
</dbReference>
<name>A0A1U7LZS7_9FIRM</name>
<protein>
    <submittedName>
        <fullName evidence="1">Uncharacterized protein</fullName>
    </submittedName>
</protein>
<comment type="caution">
    <text evidence="1">The sequence shown here is derived from an EMBL/GenBank/DDBJ whole genome shotgun (WGS) entry which is preliminary data.</text>
</comment>
<gene>
    <name evidence="1" type="ORF">BIV18_05090</name>
</gene>
<sequence length="173" mass="20547">MKLNLLNQVFSLHDFHLTNLEVFDDKFILSFDEGIYFEKKDDKEIDYVMTNPKLILEKTDTSFTKVELEEVIENIIHSFDSDFYENIEIDDIEGGIMDSVEIILFKDGVYKKISIEEFLKLNFEIINESFGYGYMRFYGIVTGFDDKEEWQNASLEIFYNNELELIYDSLEKL</sequence>
<dbReference type="EMBL" id="MJIH01000001">
    <property type="protein sequence ID" value="OLR64932.1"/>
    <property type="molecule type" value="Genomic_DNA"/>
</dbReference>
<reference evidence="1 2" key="1">
    <citation type="journal article" date="2016" name="Appl. Environ. Microbiol.">
        <title>Function and Phylogeny of Bacterial Butyryl Coenzyme A:Acetate Transferases and Their Diversity in the Proximal Colon of Swine.</title>
        <authorList>
            <person name="Trachsel J."/>
            <person name="Bayles D.O."/>
            <person name="Looft T."/>
            <person name="Levine U.Y."/>
            <person name="Allen H.K."/>
        </authorList>
    </citation>
    <scope>NUCLEOTIDE SEQUENCE [LARGE SCALE GENOMIC DNA]</scope>
    <source>
        <strain evidence="1 2">35-6-1</strain>
    </source>
</reference>
<keyword evidence="2" id="KW-1185">Reference proteome</keyword>
<dbReference type="STRING" id="1465756.BIV18_05090"/>
<dbReference type="AlphaFoldDB" id="A0A1U7LZS7"/>
<evidence type="ECO:0000313" key="2">
    <source>
        <dbReference type="Proteomes" id="UP000187166"/>
    </source>
</evidence>
<proteinExistence type="predicted"/>
<organism evidence="1 2">
    <name type="scientific">Peptoniphilus porci</name>
    <dbReference type="NCBI Taxonomy" id="2652280"/>
    <lineage>
        <taxon>Bacteria</taxon>
        <taxon>Bacillati</taxon>
        <taxon>Bacillota</taxon>
        <taxon>Tissierellia</taxon>
        <taxon>Tissierellales</taxon>
        <taxon>Peptoniphilaceae</taxon>
        <taxon>Peptoniphilus</taxon>
    </lineage>
</organism>
<evidence type="ECO:0000313" key="1">
    <source>
        <dbReference type="EMBL" id="OLR64932.1"/>
    </source>
</evidence>
<accession>A0A1U7LZS7</accession>